<proteinExistence type="predicted"/>
<dbReference type="AlphaFoldDB" id="A0A1B1M123"/>
<organism evidence="2 3">
    <name type="scientific">Streptomyces lincolnensis</name>
    <dbReference type="NCBI Taxonomy" id="1915"/>
    <lineage>
        <taxon>Bacteria</taxon>
        <taxon>Bacillati</taxon>
        <taxon>Actinomycetota</taxon>
        <taxon>Actinomycetes</taxon>
        <taxon>Kitasatosporales</taxon>
        <taxon>Streptomycetaceae</taxon>
        <taxon>Streptomyces</taxon>
    </lineage>
</organism>
<dbReference type="KEGG" id="sls:SLINC_0064"/>
<dbReference type="EMBL" id="CP016438">
    <property type="protein sequence ID" value="ANS62288.1"/>
    <property type="molecule type" value="Genomic_DNA"/>
</dbReference>
<protein>
    <recommendedName>
        <fullName evidence="1">Peptidoglycan binding-like domain-containing protein</fullName>
    </recommendedName>
</protein>
<dbReference type="Proteomes" id="UP000092598">
    <property type="component" value="Chromosome"/>
</dbReference>
<gene>
    <name evidence="2" type="ORF">SLINC_0064</name>
</gene>
<sequence length="151" mass="15647">MRTLTKALVSATAAVGIAAGGLATAGTAIAAPAPAQQQAVTGEIGTLAVNNLGLTTTQAKRWQCYLRDWNFSPGTIDGQLGTNSWKAAQRFFNYYGHNGDVALVVDGDVGPATIRALQRFLNARGYGLDVDGIAGPKTKDAFANFAAGRSC</sequence>
<dbReference type="OrthoDB" id="5126452at2"/>
<dbReference type="SUPFAM" id="SSF47090">
    <property type="entry name" value="PGBD-like"/>
    <property type="match status" value="1"/>
</dbReference>
<reference evidence="2 3" key="1">
    <citation type="submission" date="2016-07" db="EMBL/GenBank/DDBJ databases">
        <title>Enhancement of antibiotic productionsby engineered nitrateutilization in actinobacteria.</title>
        <authorList>
            <person name="Meng S.C."/>
        </authorList>
    </citation>
    <scope>NUCLEOTIDE SEQUENCE [LARGE SCALE GENOMIC DNA]</scope>
    <source>
        <strain evidence="2 3">NRRL 2936</strain>
    </source>
</reference>
<accession>A0A1B1M123</accession>
<evidence type="ECO:0000313" key="3">
    <source>
        <dbReference type="Proteomes" id="UP000092598"/>
    </source>
</evidence>
<dbReference type="PATRIC" id="fig|1915.4.peg.79"/>
<feature type="domain" description="Peptidoglycan binding-like" evidence="1">
    <location>
        <begin position="84"/>
        <end position="141"/>
    </location>
</feature>
<dbReference type="Gene3D" id="1.10.101.10">
    <property type="entry name" value="PGBD-like superfamily/PGBD"/>
    <property type="match status" value="1"/>
</dbReference>
<dbReference type="Pfam" id="PF01471">
    <property type="entry name" value="PG_binding_1"/>
    <property type="match status" value="1"/>
</dbReference>
<dbReference type="InterPro" id="IPR036365">
    <property type="entry name" value="PGBD-like_sf"/>
</dbReference>
<keyword evidence="3" id="KW-1185">Reference proteome</keyword>
<name>A0A1B1M123_STRLN</name>
<evidence type="ECO:0000259" key="1">
    <source>
        <dbReference type="Pfam" id="PF01471"/>
    </source>
</evidence>
<dbReference type="RefSeq" id="WP_067425158.1">
    <property type="nucleotide sequence ID" value="NZ_CP016438.1"/>
</dbReference>
<evidence type="ECO:0000313" key="2">
    <source>
        <dbReference type="EMBL" id="ANS62288.1"/>
    </source>
</evidence>
<dbReference type="InterPro" id="IPR036366">
    <property type="entry name" value="PGBDSf"/>
</dbReference>
<dbReference type="InterPro" id="IPR002477">
    <property type="entry name" value="Peptidoglycan-bd-like"/>
</dbReference>